<dbReference type="InterPro" id="IPR052350">
    <property type="entry name" value="Metallo-dep_Lactonases"/>
</dbReference>
<dbReference type="PANTHER" id="PTHR43569:SF2">
    <property type="entry name" value="AMIDOHYDROLASE-RELATED DOMAIN-CONTAINING PROTEIN"/>
    <property type="match status" value="1"/>
</dbReference>
<dbReference type="RefSeq" id="WP_046764019.1">
    <property type="nucleotide sequence ID" value="NZ_LBIC01000005.1"/>
</dbReference>
<dbReference type="SUPFAM" id="SSF51556">
    <property type="entry name" value="Metallo-dependent hydrolases"/>
    <property type="match status" value="1"/>
</dbReference>
<comment type="caution">
    <text evidence="3">The sequence shown here is derived from an EMBL/GenBank/DDBJ whole genome shotgun (WGS) entry which is preliminary data.</text>
</comment>
<dbReference type="InterPro" id="IPR006680">
    <property type="entry name" value="Amidohydro-rel"/>
</dbReference>
<sequence length="296" mass="32165">MTQKQPIFDTHAHLVTPDQDAYPPRPLRGVLAPGEFDNPNSKEVFLALAAQAGVVSTCAVQRAHVYGYDNSYILDCSKEHPRDLRAVVVLNSADPATPDTLRGLVRDRGAAGVRYVSPGFPSAALDWLVSDEAQASFRAAADLDIPICVHVLHVQRDAVLPEVVRLTREFRDATFVIDHVGGAHPAHIEQLWLKEQGLSIGEPFVEQSGALADCPNAVMKMSTINFDCAPDPAAFVDEAVSRFGHDRLIWGSDIGQTRGDYLKMVEKACAALSGLSQEMQAAILFDNASKLYGYKG</sequence>
<dbReference type="PANTHER" id="PTHR43569">
    <property type="entry name" value="AMIDOHYDROLASE"/>
    <property type="match status" value="1"/>
</dbReference>
<name>A0A0M3AQ10_9SPHN</name>
<keyword evidence="4" id="KW-1185">Reference proteome</keyword>
<evidence type="ECO:0000259" key="2">
    <source>
        <dbReference type="Pfam" id="PF04909"/>
    </source>
</evidence>
<dbReference type="EMBL" id="LBIC01000005">
    <property type="protein sequence ID" value="KKW92013.1"/>
    <property type="molecule type" value="Genomic_DNA"/>
</dbReference>
<feature type="domain" description="Amidohydrolase-related" evidence="2">
    <location>
        <begin position="9"/>
        <end position="293"/>
    </location>
</feature>
<reference evidence="3 4" key="1">
    <citation type="submission" date="2015-04" db="EMBL/GenBank/DDBJ databases">
        <title>Genome sequence of aromatic hydrocarbons-degrading Sphingobium chungbukense DJ77.</title>
        <authorList>
            <person name="Kim Y.-C."/>
            <person name="Chae J.-C."/>
        </authorList>
    </citation>
    <scope>NUCLEOTIDE SEQUENCE [LARGE SCALE GENOMIC DNA]</scope>
    <source>
        <strain evidence="3 4">DJ77</strain>
    </source>
</reference>
<dbReference type="PATRIC" id="fig|56193.3.peg.2734"/>
<dbReference type="GO" id="GO:0016787">
    <property type="term" value="F:hydrolase activity"/>
    <property type="evidence" value="ECO:0007669"/>
    <property type="project" value="InterPro"/>
</dbReference>
<organism evidence="3 4">
    <name type="scientific">Sphingobium chungbukense</name>
    <dbReference type="NCBI Taxonomy" id="56193"/>
    <lineage>
        <taxon>Bacteria</taxon>
        <taxon>Pseudomonadati</taxon>
        <taxon>Pseudomonadota</taxon>
        <taxon>Alphaproteobacteria</taxon>
        <taxon>Sphingomonadales</taxon>
        <taxon>Sphingomonadaceae</taxon>
        <taxon>Sphingobium</taxon>
    </lineage>
</organism>
<evidence type="ECO:0000313" key="3">
    <source>
        <dbReference type="EMBL" id="KKW92013.1"/>
    </source>
</evidence>
<evidence type="ECO:0000313" key="4">
    <source>
        <dbReference type="Proteomes" id="UP000033874"/>
    </source>
</evidence>
<accession>A0A0M3AQ10</accession>
<dbReference type="AlphaFoldDB" id="A0A0M3AQ10"/>
<dbReference type="STRING" id="56193.YP76_13135"/>
<dbReference type="Pfam" id="PF04909">
    <property type="entry name" value="Amidohydro_2"/>
    <property type="match status" value="1"/>
</dbReference>
<dbReference type="InterPro" id="IPR032466">
    <property type="entry name" value="Metal_Hydrolase"/>
</dbReference>
<gene>
    <name evidence="3" type="ORF">YP76_13135</name>
</gene>
<evidence type="ECO:0000256" key="1">
    <source>
        <dbReference type="ARBA" id="ARBA00038310"/>
    </source>
</evidence>
<proteinExistence type="inferred from homology"/>
<protein>
    <recommendedName>
        <fullName evidence="2">Amidohydrolase-related domain-containing protein</fullName>
    </recommendedName>
</protein>
<dbReference type="Proteomes" id="UP000033874">
    <property type="component" value="Unassembled WGS sequence"/>
</dbReference>
<dbReference type="Gene3D" id="3.20.20.140">
    <property type="entry name" value="Metal-dependent hydrolases"/>
    <property type="match status" value="1"/>
</dbReference>
<comment type="similarity">
    <text evidence="1">Belongs to the metallo-dependent hydrolases superfamily.</text>
</comment>